<protein>
    <submittedName>
        <fullName evidence="2">Uncharacterized protein</fullName>
    </submittedName>
</protein>
<keyword evidence="1" id="KW-0472">Membrane</keyword>
<gene>
    <name evidence="2" type="ORF">FNH05_03475</name>
</gene>
<dbReference type="Proteomes" id="UP000320011">
    <property type="component" value="Unassembled WGS sequence"/>
</dbReference>
<feature type="transmembrane region" description="Helical" evidence="1">
    <location>
        <begin position="204"/>
        <end position="226"/>
    </location>
</feature>
<keyword evidence="1" id="KW-0812">Transmembrane</keyword>
<accession>A0A558DJF5</accession>
<dbReference type="RefSeq" id="WP_144585794.1">
    <property type="nucleotide sequence ID" value="NZ_VJWX01000017.1"/>
</dbReference>
<name>A0A558DJF5_9PSEU</name>
<evidence type="ECO:0000256" key="1">
    <source>
        <dbReference type="SAM" id="Phobius"/>
    </source>
</evidence>
<proteinExistence type="predicted"/>
<dbReference type="AlphaFoldDB" id="A0A558DJF5"/>
<feature type="transmembrane region" description="Helical" evidence="1">
    <location>
        <begin position="133"/>
        <end position="155"/>
    </location>
</feature>
<feature type="transmembrane region" description="Helical" evidence="1">
    <location>
        <begin position="161"/>
        <end position="183"/>
    </location>
</feature>
<keyword evidence="3" id="KW-1185">Reference proteome</keyword>
<reference evidence="2 3" key="1">
    <citation type="submission" date="2019-07" db="EMBL/GenBank/DDBJ databases">
        <authorList>
            <person name="Duangmal K."/>
            <person name="Teo W.F.A."/>
        </authorList>
    </citation>
    <scope>NUCLEOTIDE SEQUENCE [LARGE SCALE GENOMIC DNA]</scope>
    <source>
        <strain evidence="2 3">TBRC 6029</strain>
    </source>
</reference>
<evidence type="ECO:0000313" key="3">
    <source>
        <dbReference type="Proteomes" id="UP000320011"/>
    </source>
</evidence>
<keyword evidence="1" id="KW-1133">Transmembrane helix</keyword>
<dbReference type="OrthoDB" id="3480012at2"/>
<feature type="transmembrane region" description="Helical" evidence="1">
    <location>
        <begin position="232"/>
        <end position="252"/>
    </location>
</feature>
<sequence>MSVTKRLVRLYPDPFREHWGTGLEAEAQDGGWRSWPNLLIGVLDMWLHPTVWPARSPAQRRGRAAVLAIAVALAGWLAEHAAAEQHSLHLPGLLRIGEMNLDVFDAVTLLGLALVAPRPRLSFGAAAAMLRQAVRRLAVPVLLGAGVVVTVHAGVGTSVPLALRLGVLGCWWIALALGAVQLCQVVAGFGADLTVPPHRGRLRLGVGILAGMFILTGAVVLGTSMVRGVPDTLSVATGAGLLVLASVCGWTLRDLRQLPATG</sequence>
<organism evidence="2 3">
    <name type="scientific">Amycolatopsis rhizosphaerae</name>
    <dbReference type="NCBI Taxonomy" id="2053003"/>
    <lineage>
        <taxon>Bacteria</taxon>
        <taxon>Bacillati</taxon>
        <taxon>Actinomycetota</taxon>
        <taxon>Actinomycetes</taxon>
        <taxon>Pseudonocardiales</taxon>
        <taxon>Pseudonocardiaceae</taxon>
        <taxon>Amycolatopsis</taxon>
    </lineage>
</organism>
<dbReference type="EMBL" id="VJWX01000017">
    <property type="protein sequence ID" value="TVT61148.1"/>
    <property type="molecule type" value="Genomic_DNA"/>
</dbReference>
<comment type="caution">
    <text evidence="2">The sequence shown here is derived from an EMBL/GenBank/DDBJ whole genome shotgun (WGS) entry which is preliminary data.</text>
</comment>
<evidence type="ECO:0000313" key="2">
    <source>
        <dbReference type="EMBL" id="TVT61148.1"/>
    </source>
</evidence>
<reference evidence="2 3" key="2">
    <citation type="submission" date="2019-08" db="EMBL/GenBank/DDBJ databases">
        <title>Amycolatopsis acidicola sp. nov., isolated from peat swamp forest soil.</title>
        <authorList>
            <person name="Srisuk N."/>
        </authorList>
    </citation>
    <scope>NUCLEOTIDE SEQUENCE [LARGE SCALE GENOMIC DNA]</scope>
    <source>
        <strain evidence="2 3">TBRC 6029</strain>
    </source>
</reference>